<dbReference type="AlphaFoldDB" id="A0A1G2JPX2"/>
<organism evidence="1 2">
    <name type="scientific">Candidatus Staskawiczbacteria bacterium RIFOXYD1_FULL_32_13</name>
    <dbReference type="NCBI Taxonomy" id="1802234"/>
    <lineage>
        <taxon>Bacteria</taxon>
        <taxon>Candidatus Staskawicziibacteriota</taxon>
    </lineage>
</organism>
<protein>
    <submittedName>
        <fullName evidence="1">Uncharacterized protein</fullName>
    </submittedName>
</protein>
<gene>
    <name evidence="1" type="ORF">A2561_01200</name>
</gene>
<comment type="caution">
    <text evidence="1">The sequence shown here is derived from an EMBL/GenBank/DDBJ whole genome shotgun (WGS) entry which is preliminary data.</text>
</comment>
<name>A0A1G2JPX2_9BACT</name>
<dbReference type="EMBL" id="MHPU01000010">
    <property type="protein sequence ID" value="OGZ89186.1"/>
    <property type="molecule type" value="Genomic_DNA"/>
</dbReference>
<sequence>MRLTYHYIEPKTPEEEKERERKMTAIYEMIFGAVLEERKFEEKLKDLPNGFSIMDGKSYNCCICDMYVKDEELWYDKWGKKCLACQDAVDRNIIPENICKIHKTRYTDFELDIYFKLEIRTIKKLIRQNVLKVRIIPKSGFRVFLLEENIDVLPPKNILKSIYIPVEGDKNAISLVPWYEVKDPKKILGKYKIWPHLTALRNIKY</sequence>
<accession>A0A1G2JPX2</accession>
<dbReference type="Proteomes" id="UP000178935">
    <property type="component" value="Unassembled WGS sequence"/>
</dbReference>
<evidence type="ECO:0000313" key="1">
    <source>
        <dbReference type="EMBL" id="OGZ89186.1"/>
    </source>
</evidence>
<reference evidence="1 2" key="1">
    <citation type="journal article" date="2016" name="Nat. Commun.">
        <title>Thousands of microbial genomes shed light on interconnected biogeochemical processes in an aquifer system.</title>
        <authorList>
            <person name="Anantharaman K."/>
            <person name="Brown C.T."/>
            <person name="Hug L.A."/>
            <person name="Sharon I."/>
            <person name="Castelle C.J."/>
            <person name="Probst A.J."/>
            <person name="Thomas B.C."/>
            <person name="Singh A."/>
            <person name="Wilkins M.J."/>
            <person name="Karaoz U."/>
            <person name="Brodie E.L."/>
            <person name="Williams K.H."/>
            <person name="Hubbard S.S."/>
            <person name="Banfield J.F."/>
        </authorList>
    </citation>
    <scope>NUCLEOTIDE SEQUENCE [LARGE SCALE GENOMIC DNA]</scope>
</reference>
<proteinExistence type="predicted"/>
<evidence type="ECO:0000313" key="2">
    <source>
        <dbReference type="Proteomes" id="UP000178935"/>
    </source>
</evidence>